<dbReference type="SUPFAM" id="SSF53300">
    <property type="entry name" value="vWA-like"/>
    <property type="match status" value="1"/>
</dbReference>
<dbReference type="PANTHER" id="PTHR48103">
    <property type="entry name" value="MIDASIN-RELATED"/>
    <property type="match status" value="1"/>
</dbReference>
<keyword evidence="6" id="KW-1185">Reference proteome</keyword>
<dbReference type="GO" id="GO:0000027">
    <property type="term" value="P:ribosomal large subunit assembly"/>
    <property type="evidence" value="ECO:0007669"/>
    <property type="project" value="TreeGrafter"/>
</dbReference>
<feature type="compositionally biased region" description="Basic and acidic residues" evidence="3">
    <location>
        <begin position="169"/>
        <end position="185"/>
    </location>
</feature>
<evidence type="ECO:0000259" key="4">
    <source>
        <dbReference type="PROSITE" id="PS50234"/>
    </source>
</evidence>
<evidence type="ECO:0000256" key="1">
    <source>
        <dbReference type="ARBA" id="ARBA00022741"/>
    </source>
</evidence>
<dbReference type="EMBL" id="PZQS01000006">
    <property type="protein sequence ID" value="PVD28813.1"/>
    <property type="molecule type" value="Genomic_DNA"/>
</dbReference>
<feature type="compositionally biased region" description="Basic and acidic residues" evidence="3">
    <location>
        <begin position="208"/>
        <end position="230"/>
    </location>
</feature>
<feature type="compositionally biased region" description="Acidic residues" evidence="3">
    <location>
        <begin position="231"/>
        <end position="241"/>
    </location>
</feature>
<feature type="compositionally biased region" description="Polar residues" evidence="3">
    <location>
        <begin position="454"/>
        <end position="482"/>
    </location>
</feature>
<keyword evidence="2" id="KW-0067">ATP-binding</keyword>
<feature type="compositionally biased region" description="Basic and acidic residues" evidence="3">
    <location>
        <begin position="414"/>
        <end position="424"/>
    </location>
</feature>
<proteinExistence type="predicted"/>
<evidence type="ECO:0000313" key="5">
    <source>
        <dbReference type="EMBL" id="PVD28813.1"/>
    </source>
</evidence>
<feature type="domain" description="VWFA" evidence="4">
    <location>
        <begin position="732"/>
        <end position="932"/>
    </location>
</feature>
<feature type="compositionally biased region" description="Basic and acidic residues" evidence="3">
    <location>
        <begin position="608"/>
        <end position="617"/>
    </location>
</feature>
<protein>
    <recommendedName>
        <fullName evidence="4">VWFA domain-containing protein</fullName>
    </recommendedName>
</protein>
<evidence type="ECO:0000256" key="2">
    <source>
        <dbReference type="ARBA" id="ARBA00022840"/>
    </source>
</evidence>
<feature type="compositionally biased region" description="Basic and acidic residues" evidence="3">
    <location>
        <begin position="518"/>
        <end position="529"/>
    </location>
</feature>
<dbReference type="FunFam" id="3.40.50.410:FF:000028">
    <property type="entry name" value="Midasin"/>
    <property type="match status" value="1"/>
</dbReference>
<feature type="compositionally biased region" description="Acidic residues" evidence="3">
    <location>
        <begin position="133"/>
        <end position="144"/>
    </location>
</feature>
<accession>A0A2T7P5Z5</accession>
<feature type="compositionally biased region" description="Acidic residues" evidence="3">
    <location>
        <begin position="564"/>
        <end position="587"/>
    </location>
</feature>
<dbReference type="CDD" id="cd01460">
    <property type="entry name" value="vWA_midasin"/>
    <property type="match status" value="1"/>
</dbReference>
<reference evidence="5 6" key="1">
    <citation type="submission" date="2018-04" db="EMBL/GenBank/DDBJ databases">
        <title>The genome of golden apple snail Pomacea canaliculata provides insight into stress tolerance and invasive adaptation.</title>
        <authorList>
            <person name="Liu C."/>
            <person name="Liu B."/>
            <person name="Ren Y."/>
            <person name="Zhang Y."/>
            <person name="Wang H."/>
            <person name="Li S."/>
            <person name="Jiang F."/>
            <person name="Yin L."/>
            <person name="Zhang G."/>
            <person name="Qian W."/>
            <person name="Fan W."/>
        </authorList>
    </citation>
    <scope>NUCLEOTIDE SEQUENCE [LARGE SCALE GENOMIC DNA]</scope>
    <source>
        <strain evidence="5">SZHN2017</strain>
        <tissue evidence="5">Muscle</tissue>
    </source>
</reference>
<feature type="compositionally biased region" description="Basic and acidic residues" evidence="3">
    <location>
        <begin position="502"/>
        <end position="511"/>
    </location>
</feature>
<dbReference type="GO" id="GO:0030687">
    <property type="term" value="C:preribosome, large subunit precursor"/>
    <property type="evidence" value="ECO:0007669"/>
    <property type="project" value="TreeGrafter"/>
</dbReference>
<feature type="compositionally biased region" description="Basic and acidic residues" evidence="3">
    <location>
        <begin position="297"/>
        <end position="332"/>
    </location>
</feature>
<dbReference type="GO" id="GO:0005524">
    <property type="term" value="F:ATP binding"/>
    <property type="evidence" value="ECO:0007669"/>
    <property type="project" value="UniProtKB-KW"/>
</dbReference>
<feature type="compositionally biased region" description="Acidic residues" evidence="3">
    <location>
        <begin position="333"/>
        <end position="353"/>
    </location>
</feature>
<feature type="compositionally biased region" description="Low complexity" evidence="3">
    <location>
        <begin position="545"/>
        <end position="560"/>
    </location>
</feature>
<evidence type="ECO:0000313" key="6">
    <source>
        <dbReference type="Proteomes" id="UP000245119"/>
    </source>
</evidence>
<dbReference type="GO" id="GO:0005634">
    <property type="term" value="C:nucleus"/>
    <property type="evidence" value="ECO:0007669"/>
    <property type="project" value="TreeGrafter"/>
</dbReference>
<name>A0A2T7P5Z5_POMCA</name>
<feature type="compositionally biased region" description="Basic and acidic residues" evidence="3">
    <location>
        <begin position="373"/>
        <end position="387"/>
    </location>
</feature>
<keyword evidence="1" id="KW-0547">Nucleotide-binding</keyword>
<feature type="region of interest" description="Disordered" evidence="3">
    <location>
        <begin position="545"/>
        <end position="617"/>
    </location>
</feature>
<dbReference type="Proteomes" id="UP000245119">
    <property type="component" value="Linkage Group LG6"/>
</dbReference>
<comment type="caution">
    <text evidence="5">The sequence shown here is derived from an EMBL/GenBank/DDBJ whole genome shotgun (WGS) entry which is preliminary data.</text>
</comment>
<dbReference type="PANTHER" id="PTHR48103:SF2">
    <property type="entry name" value="MIDASIN"/>
    <property type="match status" value="1"/>
</dbReference>
<feature type="compositionally biased region" description="Basic and acidic residues" evidence="3">
    <location>
        <begin position="113"/>
        <end position="130"/>
    </location>
</feature>
<dbReference type="PROSITE" id="PS50234">
    <property type="entry name" value="VWFA"/>
    <property type="match status" value="1"/>
</dbReference>
<feature type="compositionally biased region" description="Acidic residues" evidence="3">
    <location>
        <begin position="256"/>
        <end position="280"/>
    </location>
</feature>
<dbReference type="InterPro" id="IPR036465">
    <property type="entry name" value="vWFA_dom_sf"/>
</dbReference>
<dbReference type="OrthoDB" id="422220at2759"/>
<evidence type="ECO:0000256" key="3">
    <source>
        <dbReference type="SAM" id="MobiDB-lite"/>
    </source>
</evidence>
<sequence length="944" mass="105731">MCLWWTMTYSEHSICLYEVADSLQPIAWHLQQHGWGACGRGSVPSSHHGQNVVSSPISLHRTVRKGFLPSCEYSDEIGQEGATEFVDIEGGGLGEGEGAKDVSDQIESEDQLDEARRPDEEKSDQPEHQPDIAPEDNAIEMSEDFDGKPQDLEPVEGNDVASDNEEEMEKQMGDVDGPDDNRLDEQMWASDEEEDDSGKEQLSGNEGGGERMDEEKNQEKSKERKPHELDQIDEPEYDEDRVDPNHGDQNQQQEPEQLDLPDDLNLDQDEEDEGAGDEGEGLPNQPEDVCPIEDMEEKVPEEGKDNGDDKEEKQGEEKDKDGEDNTEERKEDSEELAANEEPQEQNTVDDQDEGQQTSEEKDDINVDECAVDESQKQQEEDENKKGENGFAPQEQDKDLTGPENPDVQQDEQEIPERAEEHGWTSHDTACAMQSEAAEDQIAGQEETQEKQGVGTANPNQQEGHQGSVSATATESRASQENRQVQRKPGQSKSDRSLGNADEQFRRLKTTDKTLQQPVDEKDEKVNQADVYEHITEDVVHADAQTIDAATAQQQNQQKINNKLEDEDESNASDTDMQVEEKEEDNSEVQDKIAKNPSKKQPREANQPGKEESMEVGKIEVAGSKVLTLGAERPPESTIHTQLEHLSLDIGGQGVAAAAEAWQKYEMLTASLSQDLCEQLRLVLEPSQATKLRGDYRTGKRLNMRKVIPYIASQFRKDKIWLRRTKPSKRQYQIMLAIDDSSSMGFNHSKQLAFESLVLTANALTLLETGELWCSFGDTVKLLHPFSATFSNQAGANILQQFTFEQKKTRYTQLLQQATAVMVESRNRQHGTSGRPETAQLLLIISDGQGVFSEGTDSIKKAVRQACEANVFLVFIVLDEPKNKVSVLDTKISQFQADGKPPVVLSYMEEFPFPFYVILRDINSLPQILSDALRQWFELVSASGH</sequence>
<organism evidence="5 6">
    <name type="scientific">Pomacea canaliculata</name>
    <name type="common">Golden apple snail</name>
    <dbReference type="NCBI Taxonomy" id="400727"/>
    <lineage>
        <taxon>Eukaryota</taxon>
        <taxon>Metazoa</taxon>
        <taxon>Spiralia</taxon>
        <taxon>Lophotrochozoa</taxon>
        <taxon>Mollusca</taxon>
        <taxon>Gastropoda</taxon>
        <taxon>Caenogastropoda</taxon>
        <taxon>Architaenioglossa</taxon>
        <taxon>Ampullarioidea</taxon>
        <taxon>Ampullariidae</taxon>
        <taxon>Pomacea</taxon>
    </lineage>
</organism>
<gene>
    <name evidence="5" type="ORF">C0Q70_11408</name>
</gene>
<dbReference type="GO" id="GO:0000055">
    <property type="term" value="P:ribosomal large subunit export from nucleus"/>
    <property type="evidence" value="ECO:0007669"/>
    <property type="project" value="TreeGrafter"/>
</dbReference>
<dbReference type="STRING" id="400727.A0A2T7P5Z5"/>
<dbReference type="AlphaFoldDB" id="A0A2T7P5Z5"/>
<dbReference type="Gene3D" id="3.40.50.410">
    <property type="entry name" value="von Willebrand factor, type A domain"/>
    <property type="match status" value="1"/>
</dbReference>
<feature type="region of interest" description="Disordered" evidence="3">
    <location>
        <begin position="87"/>
        <end position="529"/>
    </location>
</feature>
<feature type="compositionally biased region" description="Acidic residues" evidence="3">
    <location>
        <begin position="360"/>
        <end position="371"/>
    </location>
</feature>
<dbReference type="InterPro" id="IPR002035">
    <property type="entry name" value="VWF_A"/>
</dbReference>